<keyword evidence="5" id="KW-1015">Disulfide bond</keyword>
<comment type="caution">
    <text evidence="7">The sequence shown here is derived from an EMBL/GenBank/DDBJ whole genome shotgun (WGS) entry which is preliminary data.</text>
</comment>
<evidence type="ECO:0000256" key="4">
    <source>
        <dbReference type="ARBA" id="ARBA00022729"/>
    </source>
</evidence>
<evidence type="ECO:0000313" key="7">
    <source>
        <dbReference type="EMBL" id="TVU45270.1"/>
    </source>
</evidence>
<dbReference type="PANTHER" id="PTHR33109:SF7">
    <property type="entry name" value="EPIDERMAL PATTERNING FACTOR-LIKE PROTEIN 2"/>
    <property type="match status" value="1"/>
</dbReference>
<feature type="chain" id="PRO_5034158531" description="Epidermal patterning factor-like protein" evidence="6">
    <location>
        <begin position="27"/>
        <end position="123"/>
    </location>
</feature>
<evidence type="ECO:0000313" key="9">
    <source>
        <dbReference type="Proteomes" id="UP000324897"/>
    </source>
</evidence>
<gene>
    <name evidence="7" type="ORF">EJB05_04751</name>
    <name evidence="8" type="ORF">EJB05_04764</name>
</gene>
<evidence type="ECO:0000256" key="1">
    <source>
        <dbReference type="ARBA" id="ARBA00004613"/>
    </source>
</evidence>
<dbReference type="Proteomes" id="UP000324897">
    <property type="component" value="Chromosome 5"/>
</dbReference>
<comment type="subcellular location">
    <subcellularLocation>
        <location evidence="1 6">Secreted</location>
    </subcellularLocation>
</comment>
<sequence>MELVLYSSSLLLLLLLSSQGLCSTQGRPMHFQPKDHPKIDAGVAMAEALIGSRPPRCEGRCPPCGRCEAVQVPVAPRLNRGEGVAGRAARLFRAAGDGADESSTNYKPLNWRCRCADPRALDP</sequence>
<dbReference type="EMBL" id="RWGY01000004">
    <property type="protein sequence ID" value="TVU45270.1"/>
    <property type="molecule type" value="Genomic_DNA"/>
</dbReference>
<keyword evidence="4 6" id="KW-0732">Signal</keyword>
<dbReference type="AlphaFoldDB" id="A0A5J9WCZ6"/>
<evidence type="ECO:0000256" key="5">
    <source>
        <dbReference type="ARBA" id="ARBA00023157"/>
    </source>
</evidence>
<dbReference type="GO" id="GO:0010052">
    <property type="term" value="P:guard cell differentiation"/>
    <property type="evidence" value="ECO:0007669"/>
    <property type="project" value="UniProtKB-UniRule"/>
</dbReference>
<evidence type="ECO:0000256" key="3">
    <source>
        <dbReference type="ARBA" id="ARBA00022525"/>
    </source>
</evidence>
<dbReference type="Pfam" id="PF17181">
    <property type="entry name" value="EPF"/>
    <property type="match status" value="1"/>
</dbReference>
<dbReference type="GO" id="GO:0005576">
    <property type="term" value="C:extracellular region"/>
    <property type="evidence" value="ECO:0007669"/>
    <property type="project" value="UniProtKB-SubCell"/>
</dbReference>
<comment type="function">
    <text evidence="6">Controls stomatal patterning.</text>
</comment>
<name>A0A5J9WCZ6_9POAL</name>
<proteinExistence type="inferred from homology"/>
<evidence type="ECO:0000256" key="6">
    <source>
        <dbReference type="RuleBase" id="RU367102"/>
    </source>
</evidence>
<accession>A0A5J9WCZ6</accession>
<dbReference type="Gramene" id="TVU45282">
    <property type="protein sequence ID" value="TVU45282"/>
    <property type="gene ID" value="EJB05_04764"/>
</dbReference>
<feature type="signal peptide" evidence="6">
    <location>
        <begin position="1"/>
        <end position="26"/>
    </location>
</feature>
<dbReference type="Gramene" id="TVU45270">
    <property type="protein sequence ID" value="TVU45270"/>
    <property type="gene ID" value="EJB05_04751"/>
</dbReference>
<dbReference type="EMBL" id="RWGY01000004">
    <property type="protein sequence ID" value="TVU45282.1"/>
    <property type="molecule type" value="Genomic_DNA"/>
</dbReference>
<keyword evidence="6" id="KW-0217">Developmental protein</keyword>
<evidence type="ECO:0000256" key="2">
    <source>
        <dbReference type="ARBA" id="ARBA00008127"/>
    </source>
</evidence>
<dbReference type="InterPro" id="IPR039455">
    <property type="entry name" value="EPFL"/>
</dbReference>
<dbReference type="PANTHER" id="PTHR33109">
    <property type="entry name" value="EPIDERMAL PATTERNING FACTOR-LIKE PROTEIN 4"/>
    <property type="match status" value="1"/>
</dbReference>
<organism evidence="7 9">
    <name type="scientific">Eragrostis curvula</name>
    <name type="common">weeping love grass</name>
    <dbReference type="NCBI Taxonomy" id="38414"/>
    <lineage>
        <taxon>Eukaryota</taxon>
        <taxon>Viridiplantae</taxon>
        <taxon>Streptophyta</taxon>
        <taxon>Embryophyta</taxon>
        <taxon>Tracheophyta</taxon>
        <taxon>Spermatophyta</taxon>
        <taxon>Magnoliopsida</taxon>
        <taxon>Liliopsida</taxon>
        <taxon>Poales</taxon>
        <taxon>Poaceae</taxon>
        <taxon>PACMAD clade</taxon>
        <taxon>Chloridoideae</taxon>
        <taxon>Eragrostideae</taxon>
        <taxon>Eragrostidinae</taxon>
        <taxon>Eragrostis</taxon>
    </lineage>
</organism>
<protein>
    <recommendedName>
        <fullName evidence="6">Epidermal patterning factor-like protein</fullName>
    </recommendedName>
</protein>
<evidence type="ECO:0000313" key="8">
    <source>
        <dbReference type="EMBL" id="TVU45282.1"/>
    </source>
</evidence>
<reference evidence="7 9" key="1">
    <citation type="journal article" date="2019" name="Sci. Rep.">
        <title>A high-quality genome of Eragrostis curvula grass provides insights into Poaceae evolution and supports new strategies to enhance forage quality.</title>
        <authorList>
            <person name="Carballo J."/>
            <person name="Santos B.A.C.M."/>
            <person name="Zappacosta D."/>
            <person name="Garbus I."/>
            <person name="Selva J.P."/>
            <person name="Gallo C.A."/>
            <person name="Diaz A."/>
            <person name="Albertini E."/>
            <person name="Caccamo M."/>
            <person name="Echenique V."/>
        </authorList>
    </citation>
    <scope>NUCLEOTIDE SEQUENCE [LARGE SCALE GENOMIC DNA]</scope>
    <source>
        <strain evidence="9">cv. Victoria</strain>
        <tissue evidence="7">Leaf</tissue>
    </source>
</reference>
<keyword evidence="9" id="KW-1185">Reference proteome</keyword>
<keyword evidence="3 6" id="KW-0964">Secreted</keyword>
<comment type="similarity">
    <text evidence="2 6">Belongs to the plant cysteine rich small secretory peptide family. Epidermal patterning factor subfamily.</text>
</comment>